<sequence length="785" mass="89032">MELYRIHLRKIVGIALIALFLASCKDEKKTPIQKEQLVEKVFPMLDTENSRWFFFSSANRPFGMVNLSPDTEINGAWGSGYRYAKDTIKGFSHIHAWQMSGLSVMPVTVNTENKEHIFTDFYSKFSHNKEQALPGYHYTELERYKITTELTSTKRVGFHKYTYPKKNIQKAILFNLNTMLGPCENTQGTLKKDSDKELSGQLVMQPTHRRPKPVTVFFKIKLNVPLTSIEQDSITNNYLLNVSDVDNALLMKVGISYTSIENANNNINEELPDWDFDSVVANSKTEWNGLLERIKIEGGTEKEQSRFYTDLWHALQGRRVISDYNGAYPDNTGETFRIGQLPLDANGKPKFNHYNSDSFWGAQWTINTLWGLVYPEIMDEFTHSLMQYYKDGGLIPRGPSGGNYTYVMTGATSTPFIVTAIQKNILKDSLETVYAALKKNHMLNGIMGKAGYEHNTDIGGGLNYYIKNGYVPYPFPIAHKEGKFGIHMDGTSQTNEYAYQDWTLAQLAKKLNKTDDYKYFLKRSENYKNVFNTEVGWMAPKDINGNWKKDFDPYQYETGFTESNGAQSTWFVPQDIEGLASLMGGNEIAVKKLNTQFKTAAKLKFTSGTSHAAELHPEYSRIPINYGNQPSIQTAFIFNKIGRPDLTQYWSRQVVENVFSGLSSSTGYNGDEDQGLMGSLAVLMKMGIFQMNGGTEENPEYQIGSPAFKKITIKLHPEYATGKEFVIQAENNSAENIYVNDVEFDNKKLNNYSIKHNDITNGGTLVLKMNKEVSNNSAGLLTEKR</sequence>
<dbReference type="EMBL" id="LSFL01000029">
    <property type="protein sequence ID" value="OBY65700.1"/>
    <property type="molecule type" value="Genomic_DNA"/>
</dbReference>
<dbReference type="AlphaFoldDB" id="A0A1B8U1F6"/>
<protein>
    <submittedName>
        <fullName evidence="6">Alpha-mannosidase</fullName>
    </submittedName>
</protein>
<evidence type="ECO:0000256" key="1">
    <source>
        <dbReference type="ARBA" id="ARBA00001913"/>
    </source>
</evidence>
<dbReference type="GO" id="GO:0030246">
    <property type="term" value="F:carbohydrate binding"/>
    <property type="evidence" value="ECO:0007669"/>
    <property type="project" value="InterPro"/>
</dbReference>
<dbReference type="KEGG" id="prn:BW723_14035"/>
<dbReference type="InterPro" id="IPR050883">
    <property type="entry name" value="PNGase"/>
</dbReference>
<dbReference type="GO" id="GO:0005829">
    <property type="term" value="C:cytosol"/>
    <property type="evidence" value="ECO:0007669"/>
    <property type="project" value="TreeGrafter"/>
</dbReference>
<evidence type="ECO:0000313" key="7">
    <source>
        <dbReference type="Proteomes" id="UP000092612"/>
    </source>
</evidence>
<dbReference type="SUPFAM" id="SSF48208">
    <property type="entry name" value="Six-hairpin glycosidases"/>
    <property type="match status" value="1"/>
</dbReference>
<evidence type="ECO:0000256" key="3">
    <source>
        <dbReference type="ARBA" id="ARBA00022837"/>
    </source>
</evidence>
<keyword evidence="3" id="KW-0106">Calcium</keyword>
<dbReference type="InterPro" id="IPR008928">
    <property type="entry name" value="6-hairpin_glycosidase_sf"/>
</dbReference>
<comment type="cofactor">
    <cofactor evidence="1">
        <name>Ca(2+)</name>
        <dbReference type="ChEBI" id="CHEBI:29108"/>
    </cofactor>
</comment>
<dbReference type="Pfam" id="PF07971">
    <property type="entry name" value="Glyco_hydro_92"/>
    <property type="match status" value="1"/>
</dbReference>
<comment type="caution">
    <text evidence="6">The sequence shown here is derived from an EMBL/GenBank/DDBJ whole genome shotgun (WGS) entry which is preliminary data.</text>
</comment>
<dbReference type="Proteomes" id="UP000092612">
    <property type="component" value="Unassembled WGS sequence"/>
</dbReference>
<dbReference type="InterPro" id="IPR012939">
    <property type="entry name" value="Glyco_hydro_92"/>
</dbReference>
<dbReference type="STRING" id="996801.BW723_14035"/>
<proteinExistence type="predicted"/>
<dbReference type="GO" id="GO:0000224">
    <property type="term" value="F:peptide-N4-(N-acetyl-beta-glucosaminyl)asparagine amidase activity"/>
    <property type="evidence" value="ECO:0007669"/>
    <property type="project" value="TreeGrafter"/>
</dbReference>
<gene>
    <name evidence="6" type="ORF">LPB301_07745</name>
</gene>
<evidence type="ECO:0000313" key="6">
    <source>
        <dbReference type="EMBL" id="OBY65700.1"/>
    </source>
</evidence>
<comment type="subunit">
    <text evidence="2">Monomer.</text>
</comment>
<feature type="domain" description="Glycosyl hydrolase family 92 N-terminal" evidence="5">
    <location>
        <begin position="43"/>
        <end position="230"/>
    </location>
</feature>
<evidence type="ECO:0000256" key="2">
    <source>
        <dbReference type="ARBA" id="ARBA00011245"/>
    </source>
</evidence>
<dbReference type="Pfam" id="PF17678">
    <property type="entry name" value="Glyco_hydro_92N"/>
    <property type="match status" value="1"/>
</dbReference>
<name>A0A1B8U1F6_9FLAO</name>
<dbReference type="GO" id="GO:0006516">
    <property type="term" value="P:glycoprotein catabolic process"/>
    <property type="evidence" value="ECO:0007669"/>
    <property type="project" value="TreeGrafter"/>
</dbReference>
<dbReference type="Gene3D" id="1.20.1050.60">
    <property type="entry name" value="alpha-1,2-mannosidase"/>
    <property type="match status" value="1"/>
</dbReference>
<dbReference type="RefSeq" id="WP_068359858.1">
    <property type="nucleotide sequence ID" value="NZ_CP019337.1"/>
</dbReference>
<dbReference type="PANTHER" id="PTHR12143:SF39">
    <property type="entry name" value="SECRETED PROTEIN"/>
    <property type="match status" value="1"/>
</dbReference>
<feature type="domain" description="Glycosyl hydrolase family 92" evidence="4">
    <location>
        <begin position="262"/>
        <end position="770"/>
    </location>
</feature>
<dbReference type="InterPro" id="IPR041371">
    <property type="entry name" value="GH92_N"/>
</dbReference>
<dbReference type="InterPro" id="IPR014718">
    <property type="entry name" value="GH-type_carb-bd"/>
</dbReference>
<dbReference type="GO" id="GO:0005975">
    <property type="term" value="P:carbohydrate metabolic process"/>
    <property type="evidence" value="ECO:0007669"/>
    <property type="project" value="InterPro"/>
</dbReference>
<reference evidence="7" key="1">
    <citation type="submission" date="2016-02" db="EMBL/GenBank/DDBJ databases">
        <title>Paenibacillus sp. LPB0068, isolated from Crassostrea gigas.</title>
        <authorList>
            <person name="Shin S.-K."/>
            <person name="Yi H."/>
        </authorList>
    </citation>
    <scope>NUCLEOTIDE SEQUENCE [LARGE SCALE GENOMIC DNA]</scope>
    <source>
        <strain evidence="7">KCTC 23969</strain>
    </source>
</reference>
<dbReference type="PROSITE" id="PS51257">
    <property type="entry name" value="PROKAR_LIPOPROTEIN"/>
    <property type="match status" value="1"/>
</dbReference>
<dbReference type="OrthoDB" id="9804511at2"/>
<dbReference type="Gene3D" id="2.70.98.10">
    <property type="match status" value="1"/>
</dbReference>
<dbReference type="NCBIfam" id="TIGR01180">
    <property type="entry name" value="aman2_put"/>
    <property type="match status" value="1"/>
</dbReference>
<keyword evidence="7" id="KW-1185">Reference proteome</keyword>
<organism evidence="6 7">
    <name type="scientific">Polaribacter reichenbachii</name>
    <dbReference type="NCBI Taxonomy" id="996801"/>
    <lineage>
        <taxon>Bacteria</taxon>
        <taxon>Pseudomonadati</taxon>
        <taxon>Bacteroidota</taxon>
        <taxon>Flavobacteriia</taxon>
        <taxon>Flavobacteriales</taxon>
        <taxon>Flavobacteriaceae</taxon>
    </lineage>
</organism>
<dbReference type="Gene3D" id="3.30.2080.10">
    <property type="entry name" value="GH92 mannosidase domain"/>
    <property type="match status" value="1"/>
</dbReference>
<dbReference type="InterPro" id="IPR005887">
    <property type="entry name" value="GH92_a_mannosidase_put"/>
</dbReference>
<evidence type="ECO:0000259" key="5">
    <source>
        <dbReference type="Pfam" id="PF17678"/>
    </source>
</evidence>
<dbReference type="PANTHER" id="PTHR12143">
    <property type="entry name" value="PEPTIDE N-GLYCANASE PNGASE -RELATED"/>
    <property type="match status" value="1"/>
</dbReference>
<evidence type="ECO:0000259" key="4">
    <source>
        <dbReference type="Pfam" id="PF07971"/>
    </source>
</evidence>
<accession>A0A1B8U1F6</accession>
<dbReference type="Gene3D" id="1.20.1610.10">
    <property type="entry name" value="alpha-1,2-mannosidases domains"/>
    <property type="match status" value="1"/>
</dbReference>